<keyword evidence="7" id="KW-1185">Reference proteome</keyword>
<evidence type="ECO:0000256" key="3">
    <source>
        <dbReference type="ARBA" id="ARBA00022963"/>
    </source>
</evidence>
<evidence type="ECO:0000313" key="6">
    <source>
        <dbReference type="EMBL" id="KRW98296.1"/>
    </source>
</evidence>
<dbReference type="EMBL" id="LDAU01000254">
    <property type="protein sequence ID" value="KRW98296.1"/>
    <property type="molecule type" value="Genomic_DNA"/>
</dbReference>
<reference evidence="6 7" key="1">
    <citation type="journal article" date="2015" name="Sci. Rep.">
        <title>Genome of the facultative scuticociliatosis pathogen Pseudocohnilembus persalinus provides insight into its virulence through horizontal gene transfer.</title>
        <authorList>
            <person name="Xiong J."/>
            <person name="Wang G."/>
            <person name="Cheng J."/>
            <person name="Tian M."/>
            <person name="Pan X."/>
            <person name="Warren A."/>
            <person name="Jiang C."/>
            <person name="Yuan D."/>
            <person name="Miao W."/>
        </authorList>
    </citation>
    <scope>NUCLEOTIDE SEQUENCE [LARGE SCALE GENOMIC DNA]</scope>
    <source>
        <strain evidence="6">36N120E</strain>
    </source>
</reference>
<accession>A0A0V0Q7S5</accession>
<dbReference type="InParanoid" id="A0A0V0Q7S5"/>
<dbReference type="GO" id="GO:0016042">
    <property type="term" value="P:lipid catabolic process"/>
    <property type="evidence" value="ECO:0007669"/>
    <property type="project" value="UniProtKB-KW"/>
</dbReference>
<dbReference type="InterPro" id="IPR029058">
    <property type="entry name" value="AB_hydrolase_fold"/>
</dbReference>
<keyword evidence="5" id="KW-0472">Membrane</keyword>
<comment type="caution">
    <text evidence="6">The sequence shown here is derived from an EMBL/GenBank/DDBJ whole genome shotgun (WGS) entry which is preliminary data.</text>
</comment>
<keyword evidence="3" id="KW-0442">Lipid degradation</keyword>
<evidence type="ECO:0000313" key="7">
    <source>
        <dbReference type="Proteomes" id="UP000054937"/>
    </source>
</evidence>
<evidence type="ECO:0000256" key="4">
    <source>
        <dbReference type="ARBA" id="ARBA00023098"/>
    </source>
</evidence>
<protein>
    <recommendedName>
        <fullName evidence="1">1-alkyl-2-acetylglycerophosphocholine esterase</fullName>
        <ecNumber evidence="1">3.1.1.47</ecNumber>
    </recommendedName>
</protein>
<dbReference type="PANTHER" id="PTHR10272:SF0">
    <property type="entry name" value="PLATELET-ACTIVATING FACTOR ACETYLHYDROLASE"/>
    <property type="match status" value="1"/>
</dbReference>
<dbReference type="AlphaFoldDB" id="A0A0V0Q7S5"/>
<dbReference type="EC" id="3.1.1.47" evidence="1"/>
<sequence>MHWEQLKMLNQSFKRMKKRLLKSPYFLTVYLCIDMPIVLILNNLDNKGYLTKLFDINDNLKKNVKFETDNICLLGHSFGGGTAIYTAMNENRIKSVVVLDPWLFPINKQDLQDLPIKQPILIINSENFYTLCLKMDQKQKMDQFIQTQKNKKTLDNKQMIMLKGTGHTNQCDMIFPTSVQSKIAMKYQVGDLNLILQFHRLQLKCMEIFLQENNQCITQTSKDDRIIKLNIKKQIDDYFKQNKMDQFLLYEIE</sequence>
<keyword evidence="4" id="KW-0443">Lipid metabolism</keyword>
<dbReference type="Pfam" id="PF03403">
    <property type="entry name" value="PAF-AH_p_II"/>
    <property type="match status" value="1"/>
</dbReference>
<dbReference type="GO" id="GO:0003847">
    <property type="term" value="F:1-alkyl-2-acetylglycerophosphocholine esterase activity"/>
    <property type="evidence" value="ECO:0007669"/>
    <property type="project" value="UniProtKB-EC"/>
</dbReference>
<dbReference type="Proteomes" id="UP000054937">
    <property type="component" value="Unassembled WGS sequence"/>
</dbReference>
<dbReference type="Gene3D" id="3.40.50.1820">
    <property type="entry name" value="alpha/beta hydrolase"/>
    <property type="match status" value="1"/>
</dbReference>
<organism evidence="6 7">
    <name type="scientific">Pseudocohnilembus persalinus</name>
    <name type="common">Ciliate</name>
    <dbReference type="NCBI Taxonomy" id="266149"/>
    <lineage>
        <taxon>Eukaryota</taxon>
        <taxon>Sar</taxon>
        <taxon>Alveolata</taxon>
        <taxon>Ciliophora</taxon>
        <taxon>Intramacronucleata</taxon>
        <taxon>Oligohymenophorea</taxon>
        <taxon>Scuticociliatia</taxon>
        <taxon>Philasterida</taxon>
        <taxon>Pseudocohnilembidae</taxon>
        <taxon>Pseudocohnilembus</taxon>
    </lineage>
</organism>
<proteinExistence type="predicted"/>
<keyword evidence="5" id="KW-1133">Transmembrane helix</keyword>
<gene>
    <name evidence="6" type="ORF">PPERSA_02073</name>
</gene>
<name>A0A0V0Q7S5_PSEPJ</name>
<keyword evidence="5" id="KW-0812">Transmembrane</keyword>
<dbReference type="OrthoDB" id="303301at2759"/>
<dbReference type="SUPFAM" id="SSF53474">
    <property type="entry name" value="alpha/beta-Hydrolases"/>
    <property type="match status" value="1"/>
</dbReference>
<keyword evidence="2" id="KW-0378">Hydrolase</keyword>
<feature type="transmembrane region" description="Helical" evidence="5">
    <location>
        <begin position="20"/>
        <end position="41"/>
    </location>
</feature>
<dbReference type="PANTHER" id="PTHR10272">
    <property type="entry name" value="PLATELET-ACTIVATING FACTOR ACETYLHYDROLASE"/>
    <property type="match status" value="1"/>
</dbReference>
<evidence type="ECO:0000256" key="1">
    <source>
        <dbReference type="ARBA" id="ARBA00013201"/>
    </source>
</evidence>
<evidence type="ECO:0000256" key="5">
    <source>
        <dbReference type="SAM" id="Phobius"/>
    </source>
</evidence>
<evidence type="ECO:0000256" key="2">
    <source>
        <dbReference type="ARBA" id="ARBA00022801"/>
    </source>
</evidence>